<feature type="region of interest" description="Disordered" evidence="1">
    <location>
        <begin position="1"/>
        <end position="170"/>
    </location>
</feature>
<gene>
    <name evidence="2" type="ORF">LSP00402_LOCUS20284</name>
</gene>
<dbReference type="EMBL" id="HBHP01032950">
    <property type="protein sequence ID" value="CAD9776279.1"/>
    <property type="molecule type" value="Transcribed_RNA"/>
</dbReference>
<dbReference type="AlphaFoldDB" id="A0A7S2XGL0"/>
<feature type="compositionally biased region" description="Basic residues" evidence="1">
    <location>
        <begin position="1"/>
        <end position="11"/>
    </location>
</feature>
<feature type="compositionally biased region" description="Basic and acidic residues" evidence="1">
    <location>
        <begin position="115"/>
        <end position="153"/>
    </location>
</feature>
<reference evidence="2" key="1">
    <citation type="submission" date="2021-01" db="EMBL/GenBank/DDBJ databases">
        <authorList>
            <person name="Corre E."/>
            <person name="Pelletier E."/>
            <person name="Niang G."/>
            <person name="Scheremetjew M."/>
            <person name="Finn R."/>
            <person name="Kale V."/>
            <person name="Holt S."/>
            <person name="Cochrane G."/>
            <person name="Meng A."/>
            <person name="Brown T."/>
            <person name="Cohen L."/>
        </authorList>
    </citation>
    <scope>NUCLEOTIDE SEQUENCE</scope>
    <source>
        <strain evidence="2">CCMP622</strain>
    </source>
</reference>
<organism evidence="2">
    <name type="scientific">Lotharella oceanica</name>
    <dbReference type="NCBI Taxonomy" id="641309"/>
    <lineage>
        <taxon>Eukaryota</taxon>
        <taxon>Sar</taxon>
        <taxon>Rhizaria</taxon>
        <taxon>Cercozoa</taxon>
        <taxon>Chlorarachniophyceae</taxon>
        <taxon>Lotharella</taxon>
    </lineage>
</organism>
<proteinExistence type="predicted"/>
<evidence type="ECO:0000256" key="1">
    <source>
        <dbReference type="SAM" id="MobiDB-lite"/>
    </source>
</evidence>
<feature type="compositionally biased region" description="Acidic residues" evidence="1">
    <location>
        <begin position="154"/>
        <end position="164"/>
    </location>
</feature>
<evidence type="ECO:0000313" key="2">
    <source>
        <dbReference type="EMBL" id="CAD9776279.1"/>
    </source>
</evidence>
<feature type="compositionally biased region" description="Pro residues" evidence="1">
    <location>
        <begin position="38"/>
        <end position="47"/>
    </location>
</feature>
<feature type="compositionally biased region" description="Acidic residues" evidence="1">
    <location>
        <begin position="60"/>
        <end position="76"/>
    </location>
</feature>
<protein>
    <submittedName>
        <fullName evidence="2">Uncharacterized protein</fullName>
    </submittedName>
</protein>
<sequence>MGSCLPRRRTKSSSPKTEEARKLTTSSPAACLRFDIDSPPPSTPPPLVDFTQCEDAGPSDYEEEDHEDNGCEDDWDLGSQDDKENEFLELAEDRRNGTMSGCLSEGLECEERQEDNEHSDEGCDEMHDEEGYATHSDEEDGDRYTTDDCSHESDESDEEHDPESEFLTLAKARRNGTMSGCLAEGWEDRQTQEQRDDTLAMKLWAMARRRSARRLL</sequence>
<name>A0A7S2XGL0_9EUKA</name>
<feature type="compositionally biased region" description="Basic and acidic residues" evidence="1">
    <location>
        <begin position="80"/>
        <end position="96"/>
    </location>
</feature>
<accession>A0A7S2XGL0</accession>